<dbReference type="RefSeq" id="WP_192040126.1">
    <property type="nucleotide sequence ID" value="NZ_JACYWE010000009.1"/>
</dbReference>
<comment type="caution">
    <text evidence="2">The sequence shown here is derived from an EMBL/GenBank/DDBJ whole genome shotgun (WGS) entry which is preliminary data.</text>
</comment>
<evidence type="ECO:0000259" key="1">
    <source>
        <dbReference type="Pfam" id="PF02627"/>
    </source>
</evidence>
<dbReference type="AlphaFoldDB" id="A0A927JEA0"/>
<dbReference type="InterPro" id="IPR029032">
    <property type="entry name" value="AhpD-like"/>
</dbReference>
<sequence length="152" mass="16678">MDRPLLDKQHPEIFKAYVAAARAVRTAAKEAGLDRKLIELINLRASQINGCAYCLDVHARAALDNGEDPRRITVLPAWREAGVFTPGERAALALAEAVTSIQDESRRDAAFAAAAEHYTEAQVSVLNWTLITINAFNRVSILSEHRVTISAQ</sequence>
<evidence type="ECO:0000313" key="2">
    <source>
        <dbReference type="EMBL" id="MBD8507674.1"/>
    </source>
</evidence>
<gene>
    <name evidence="2" type="ORF">HT102_14395</name>
</gene>
<dbReference type="SUPFAM" id="SSF69118">
    <property type="entry name" value="AhpD-like"/>
    <property type="match status" value="1"/>
</dbReference>
<dbReference type="Pfam" id="PF02627">
    <property type="entry name" value="CMD"/>
    <property type="match status" value="1"/>
</dbReference>
<dbReference type="Proteomes" id="UP000642993">
    <property type="component" value="Unassembled WGS sequence"/>
</dbReference>
<accession>A0A927JEA0</accession>
<dbReference type="PANTHER" id="PTHR35446:SF2">
    <property type="entry name" value="CARBOXYMUCONOLACTONE DECARBOXYLASE-LIKE DOMAIN-CONTAINING PROTEIN"/>
    <property type="match status" value="1"/>
</dbReference>
<dbReference type="PANTHER" id="PTHR35446">
    <property type="entry name" value="SI:CH211-175M2.5"/>
    <property type="match status" value="1"/>
</dbReference>
<organism evidence="2 3">
    <name type="scientific">Lolliginicoccus lacisalsi</name>
    <dbReference type="NCBI Taxonomy" id="2742202"/>
    <lineage>
        <taxon>Bacteria</taxon>
        <taxon>Bacillati</taxon>
        <taxon>Actinomycetota</taxon>
        <taxon>Actinomycetes</taxon>
        <taxon>Mycobacteriales</taxon>
        <taxon>Hoyosellaceae</taxon>
        <taxon>Lolliginicoccus</taxon>
    </lineage>
</organism>
<dbReference type="Gene3D" id="1.20.1290.10">
    <property type="entry name" value="AhpD-like"/>
    <property type="match status" value="1"/>
</dbReference>
<dbReference type="InterPro" id="IPR003779">
    <property type="entry name" value="CMD-like"/>
</dbReference>
<dbReference type="NCBIfam" id="TIGR00778">
    <property type="entry name" value="ahpD_dom"/>
    <property type="match status" value="1"/>
</dbReference>
<protein>
    <submittedName>
        <fullName evidence="2">Carboxymuconolactone decarboxylase family protein</fullName>
    </submittedName>
</protein>
<dbReference type="InterPro" id="IPR004675">
    <property type="entry name" value="AhpD_core"/>
</dbReference>
<reference evidence="2" key="1">
    <citation type="submission" date="2020-09" db="EMBL/GenBank/DDBJ databases">
        <title>Hoyosella lacisalsi sp. nov., a halotolerant actinobacterium isolated from soil of Lake Gudzhirganskoe.</title>
        <authorList>
            <person name="Yang Q."/>
            <person name="Guo P.Y."/>
            <person name="Liu S.W."/>
            <person name="Li F.N."/>
            <person name="Sun C.H."/>
        </authorList>
    </citation>
    <scope>NUCLEOTIDE SEQUENCE</scope>
    <source>
        <strain evidence="2">G463</strain>
    </source>
</reference>
<evidence type="ECO:0000313" key="3">
    <source>
        <dbReference type="Proteomes" id="UP000642993"/>
    </source>
</evidence>
<proteinExistence type="predicted"/>
<feature type="domain" description="Carboxymuconolactone decarboxylase-like" evidence="1">
    <location>
        <begin position="11"/>
        <end position="97"/>
    </location>
</feature>
<name>A0A927JEA0_9ACTN</name>
<dbReference type="GO" id="GO:0051920">
    <property type="term" value="F:peroxiredoxin activity"/>
    <property type="evidence" value="ECO:0007669"/>
    <property type="project" value="InterPro"/>
</dbReference>
<keyword evidence="3" id="KW-1185">Reference proteome</keyword>
<dbReference type="EMBL" id="JACYWE010000009">
    <property type="protein sequence ID" value="MBD8507674.1"/>
    <property type="molecule type" value="Genomic_DNA"/>
</dbReference>